<gene>
    <name evidence="2" type="ORF">C8N31_106163</name>
</gene>
<evidence type="ECO:0008006" key="4">
    <source>
        <dbReference type="Google" id="ProtNLM"/>
    </source>
</evidence>
<evidence type="ECO:0000313" key="2">
    <source>
        <dbReference type="EMBL" id="PTX73699.1"/>
    </source>
</evidence>
<dbReference type="AlphaFoldDB" id="A0A2T6CDW5"/>
<protein>
    <recommendedName>
        <fullName evidence="4">Lipoprotein</fullName>
    </recommendedName>
</protein>
<dbReference type="EMBL" id="QBKU01000006">
    <property type="protein sequence ID" value="PTX73699.1"/>
    <property type="molecule type" value="Genomic_DNA"/>
</dbReference>
<accession>A0A2T6CDW5</accession>
<comment type="caution">
    <text evidence="2">The sequence shown here is derived from an EMBL/GenBank/DDBJ whole genome shotgun (WGS) entry which is preliminary data.</text>
</comment>
<evidence type="ECO:0000313" key="3">
    <source>
        <dbReference type="Proteomes" id="UP000244092"/>
    </source>
</evidence>
<name>A0A2T6CDW5_9RHOB</name>
<reference evidence="2 3" key="1">
    <citation type="submission" date="2018-04" db="EMBL/GenBank/DDBJ databases">
        <title>Genomic Encyclopedia of Archaeal and Bacterial Type Strains, Phase II (KMG-II): from individual species to whole genera.</title>
        <authorList>
            <person name="Goeker M."/>
        </authorList>
    </citation>
    <scope>NUCLEOTIDE SEQUENCE [LARGE SCALE GENOMIC DNA]</scope>
    <source>
        <strain evidence="2 3">DSM 12244</strain>
    </source>
</reference>
<organism evidence="2 3">
    <name type="scientific">Sulfitobacter mediterraneus</name>
    <dbReference type="NCBI Taxonomy" id="83219"/>
    <lineage>
        <taxon>Bacteria</taxon>
        <taxon>Pseudomonadati</taxon>
        <taxon>Pseudomonadota</taxon>
        <taxon>Alphaproteobacteria</taxon>
        <taxon>Rhodobacterales</taxon>
        <taxon>Roseobacteraceae</taxon>
        <taxon>Sulfitobacter</taxon>
    </lineage>
</organism>
<dbReference type="Proteomes" id="UP000244092">
    <property type="component" value="Unassembled WGS sequence"/>
</dbReference>
<dbReference type="RefSeq" id="WP_025049614.1">
    <property type="nucleotide sequence ID" value="NZ_QBKU01000006.1"/>
</dbReference>
<feature type="signal peptide" evidence="1">
    <location>
        <begin position="1"/>
        <end position="23"/>
    </location>
</feature>
<dbReference type="OrthoDB" id="9810895at2"/>
<sequence>MNKHKFIIVTVIGLSLAASMTQAATCAPREALVKKLEKKYSEELIARGLQSRTSLMEVFASSKSGTYTVLITNPLGLSCVVSAGTDWLVEDASKNELGTAG</sequence>
<feature type="chain" id="PRO_5015600839" description="Lipoprotein" evidence="1">
    <location>
        <begin position="24"/>
        <end position="101"/>
    </location>
</feature>
<proteinExistence type="predicted"/>
<keyword evidence="1" id="KW-0732">Signal</keyword>
<evidence type="ECO:0000256" key="1">
    <source>
        <dbReference type="SAM" id="SignalP"/>
    </source>
</evidence>